<dbReference type="EMBL" id="BGZK01000381">
    <property type="protein sequence ID" value="GBP40451.1"/>
    <property type="molecule type" value="Genomic_DNA"/>
</dbReference>
<sequence>MDELCLTPGRSGVPPKRYTRTEGALRLAPGGLFYRPESKRLMREGSALVPMTFKQKSHRPLDRSRSIIRRKAVGRNENVTMSFNEREDPGAAESGAGARSRRQTRTRHEFAEIKSA</sequence>
<evidence type="ECO:0000256" key="1">
    <source>
        <dbReference type="SAM" id="MobiDB-lite"/>
    </source>
</evidence>
<evidence type="ECO:0000313" key="3">
    <source>
        <dbReference type="Proteomes" id="UP000299102"/>
    </source>
</evidence>
<dbReference type="AlphaFoldDB" id="A0A4C1VP62"/>
<feature type="region of interest" description="Disordered" evidence="1">
    <location>
        <begin position="78"/>
        <end position="116"/>
    </location>
</feature>
<gene>
    <name evidence="2" type="ORF">EVAR_25304_1</name>
</gene>
<comment type="caution">
    <text evidence="2">The sequence shown here is derived from an EMBL/GenBank/DDBJ whole genome shotgun (WGS) entry which is preliminary data.</text>
</comment>
<accession>A0A4C1VP62</accession>
<keyword evidence="3" id="KW-1185">Reference proteome</keyword>
<dbReference type="Proteomes" id="UP000299102">
    <property type="component" value="Unassembled WGS sequence"/>
</dbReference>
<name>A0A4C1VP62_EUMVA</name>
<feature type="compositionally biased region" description="Basic and acidic residues" evidence="1">
    <location>
        <begin position="106"/>
        <end position="116"/>
    </location>
</feature>
<proteinExistence type="predicted"/>
<reference evidence="2 3" key="1">
    <citation type="journal article" date="2019" name="Commun. Biol.">
        <title>The bagworm genome reveals a unique fibroin gene that provides high tensile strength.</title>
        <authorList>
            <person name="Kono N."/>
            <person name="Nakamura H."/>
            <person name="Ohtoshi R."/>
            <person name="Tomita M."/>
            <person name="Numata K."/>
            <person name="Arakawa K."/>
        </authorList>
    </citation>
    <scope>NUCLEOTIDE SEQUENCE [LARGE SCALE GENOMIC DNA]</scope>
</reference>
<organism evidence="2 3">
    <name type="scientific">Eumeta variegata</name>
    <name type="common">Bagworm moth</name>
    <name type="synonym">Eumeta japonica</name>
    <dbReference type="NCBI Taxonomy" id="151549"/>
    <lineage>
        <taxon>Eukaryota</taxon>
        <taxon>Metazoa</taxon>
        <taxon>Ecdysozoa</taxon>
        <taxon>Arthropoda</taxon>
        <taxon>Hexapoda</taxon>
        <taxon>Insecta</taxon>
        <taxon>Pterygota</taxon>
        <taxon>Neoptera</taxon>
        <taxon>Endopterygota</taxon>
        <taxon>Lepidoptera</taxon>
        <taxon>Glossata</taxon>
        <taxon>Ditrysia</taxon>
        <taxon>Tineoidea</taxon>
        <taxon>Psychidae</taxon>
        <taxon>Oiketicinae</taxon>
        <taxon>Eumeta</taxon>
    </lineage>
</organism>
<protein>
    <submittedName>
        <fullName evidence="2">Uncharacterized protein</fullName>
    </submittedName>
</protein>
<evidence type="ECO:0000313" key="2">
    <source>
        <dbReference type="EMBL" id="GBP40451.1"/>
    </source>
</evidence>